<proteinExistence type="predicted"/>
<comment type="caution">
    <text evidence="1">The sequence shown here is derived from an EMBL/GenBank/DDBJ whole genome shotgun (WGS) entry which is preliminary data.</text>
</comment>
<dbReference type="Proteomes" id="UP001470230">
    <property type="component" value="Unassembled WGS sequence"/>
</dbReference>
<reference evidence="1 2" key="1">
    <citation type="submission" date="2024-04" db="EMBL/GenBank/DDBJ databases">
        <title>Tritrichomonas musculus Genome.</title>
        <authorList>
            <person name="Alves-Ferreira E."/>
            <person name="Grigg M."/>
            <person name="Lorenzi H."/>
            <person name="Galac M."/>
        </authorList>
    </citation>
    <scope>NUCLEOTIDE SEQUENCE [LARGE SCALE GENOMIC DNA]</scope>
    <source>
        <strain evidence="1 2">EAF2021</strain>
    </source>
</reference>
<name>A0ABR2JET5_9EUKA</name>
<evidence type="ECO:0000313" key="2">
    <source>
        <dbReference type="Proteomes" id="UP001470230"/>
    </source>
</evidence>
<sequence length="321" mass="37729">MIFVDEKNELILINIPSLDDYDGIEKEIINAFINYYVLKSVQHELKIKILLAVSACEFMDRRGRFVLESIRIMGKLFPNLKEIKNTIGLIITKGDVDDTGEYYLSNLQKTNYRELKEWLDYFYSYANEQVFTFPLALKENVGKQYVFSDYDRVMNFILNDYLIDPKIKVSVSDEAYNTLKLINCENSRSMEQIFEELYQIFDEQYKLISTLEAYSDWLANIHLLIDKNINSISDFLVVIQRIIPNSLQYEHIFTKLNECDILNSFIIDVCGMIETPHLNNFIITLAKAVAIKLEKQLLRVVKQESIDFQQIKSEDNFIFPY</sequence>
<evidence type="ECO:0000313" key="1">
    <source>
        <dbReference type="EMBL" id="KAK8876291.1"/>
    </source>
</evidence>
<accession>A0ABR2JET5</accession>
<organism evidence="1 2">
    <name type="scientific">Tritrichomonas musculus</name>
    <dbReference type="NCBI Taxonomy" id="1915356"/>
    <lineage>
        <taxon>Eukaryota</taxon>
        <taxon>Metamonada</taxon>
        <taxon>Parabasalia</taxon>
        <taxon>Tritrichomonadida</taxon>
        <taxon>Tritrichomonadidae</taxon>
        <taxon>Tritrichomonas</taxon>
    </lineage>
</organism>
<protein>
    <submittedName>
        <fullName evidence="1">Uncharacterized protein</fullName>
    </submittedName>
</protein>
<gene>
    <name evidence="1" type="ORF">M9Y10_006486</name>
</gene>
<dbReference type="EMBL" id="JAPFFF010000012">
    <property type="protein sequence ID" value="KAK8876291.1"/>
    <property type="molecule type" value="Genomic_DNA"/>
</dbReference>
<keyword evidence="2" id="KW-1185">Reference proteome</keyword>